<dbReference type="InterPro" id="IPR001647">
    <property type="entry name" value="HTH_TetR"/>
</dbReference>
<dbReference type="SUPFAM" id="SSF48498">
    <property type="entry name" value="Tetracyclin repressor-like, C-terminal domain"/>
    <property type="match status" value="1"/>
</dbReference>
<keyword evidence="3" id="KW-0804">Transcription</keyword>
<dbReference type="EMBL" id="BAAAZA010000025">
    <property type="protein sequence ID" value="GAA3889169.1"/>
    <property type="molecule type" value="Genomic_DNA"/>
</dbReference>
<dbReference type="Proteomes" id="UP001501563">
    <property type="component" value="Unassembled WGS sequence"/>
</dbReference>
<dbReference type="PROSITE" id="PS50977">
    <property type="entry name" value="HTH_TETR_2"/>
    <property type="match status" value="1"/>
</dbReference>
<keyword evidence="1" id="KW-0805">Transcription regulation</keyword>
<dbReference type="Pfam" id="PF00440">
    <property type="entry name" value="TetR_N"/>
    <property type="match status" value="1"/>
</dbReference>
<accession>A0ABP7KWL2</accession>
<evidence type="ECO:0000313" key="6">
    <source>
        <dbReference type="EMBL" id="GAA3889169.1"/>
    </source>
</evidence>
<organism evidence="6 7">
    <name type="scientific">Streptomyces lannensis</name>
    <dbReference type="NCBI Taxonomy" id="766498"/>
    <lineage>
        <taxon>Bacteria</taxon>
        <taxon>Bacillati</taxon>
        <taxon>Actinomycetota</taxon>
        <taxon>Actinomycetes</taxon>
        <taxon>Kitasatosporales</taxon>
        <taxon>Streptomycetaceae</taxon>
        <taxon>Streptomyces</taxon>
    </lineage>
</organism>
<keyword evidence="7" id="KW-1185">Reference proteome</keyword>
<dbReference type="PRINTS" id="PR00455">
    <property type="entry name" value="HTHTETR"/>
</dbReference>
<dbReference type="SUPFAM" id="SSF46689">
    <property type="entry name" value="Homeodomain-like"/>
    <property type="match status" value="1"/>
</dbReference>
<name>A0ABP7KWL2_9ACTN</name>
<evidence type="ECO:0000256" key="2">
    <source>
        <dbReference type="ARBA" id="ARBA00023125"/>
    </source>
</evidence>
<reference evidence="7" key="1">
    <citation type="journal article" date="2019" name="Int. J. Syst. Evol. Microbiol.">
        <title>The Global Catalogue of Microorganisms (GCM) 10K type strain sequencing project: providing services to taxonomists for standard genome sequencing and annotation.</title>
        <authorList>
            <consortium name="The Broad Institute Genomics Platform"/>
            <consortium name="The Broad Institute Genome Sequencing Center for Infectious Disease"/>
            <person name="Wu L."/>
            <person name="Ma J."/>
        </authorList>
    </citation>
    <scope>NUCLEOTIDE SEQUENCE [LARGE SCALE GENOMIC DNA]</scope>
    <source>
        <strain evidence="7">JCM 16578</strain>
    </source>
</reference>
<evidence type="ECO:0000259" key="5">
    <source>
        <dbReference type="PROSITE" id="PS50977"/>
    </source>
</evidence>
<evidence type="ECO:0000256" key="1">
    <source>
        <dbReference type="ARBA" id="ARBA00023015"/>
    </source>
</evidence>
<feature type="DNA-binding region" description="H-T-H motif" evidence="4">
    <location>
        <begin position="32"/>
        <end position="51"/>
    </location>
</feature>
<dbReference type="PANTHER" id="PTHR47506">
    <property type="entry name" value="TRANSCRIPTIONAL REGULATORY PROTEIN"/>
    <property type="match status" value="1"/>
</dbReference>
<dbReference type="PANTHER" id="PTHR47506:SF1">
    <property type="entry name" value="HTH-TYPE TRANSCRIPTIONAL REGULATOR YJDC"/>
    <property type="match status" value="1"/>
</dbReference>
<evidence type="ECO:0000313" key="7">
    <source>
        <dbReference type="Proteomes" id="UP001501563"/>
    </source>
</evidence>
<dbReference type="InterPro" id="IPR009057">
    <property type="entry name" value="Homeodomain-like_sf"/>
</dbReference>
<gene>
    <name evidence="6" type="ORF">GCM10022207_65830</name>
</gene>
<comment type="caution">
    <text evidence="6">The sequence shown here is derived from an EMBL/GenBank/DDBJ whole genome shotgun (WGS) entry which is preliminary data.</text>
</comment>
<sequence>MATSAGTSDSVRERVLAAACDLFTTRGINTTGVDLIAAAAGVSKRSLYQRYASKDDLIAAYLPVATDKFLDLVLPPAEACASPADAILEVFAASQRAAAEPGFRGCPVLNASAEICDPAHPVRAAAVAYKDQLHAYFATYAEAAGAENPALLAEQLVMLFDGAMTHTTVRGVPFPDSVHTTARMLIGAQGVRVLDRQVVAAR</sequence>
<feature type="domain" description="HTH tetR-type" evidence="5">
    <location>
        <begin position="9"/>
        <end position="69"/>
    </location>
</feature>
<dbReference type="Gene3D" id="1.10.357.10">
    <property type="entry name" value="Tetracycline Repressor, domain 2"/>
    <property type="match status" value="1"/>
</dbReference>
<dbReference type="InterPro" id="IPR036271">
    <property type="entry name" value="Tet_transcr_reg_TetR-rel_C_sf"/>
</dbReference>
<protein>
    <submittedName>
        <fullName evidence="6">TetR/AcrR family transcriptional regulator</fullName>
    </submittedName>
</protein>
<evidence type="ECO:0000256" key="4">
    <source>
        <dbReference type="PROSITE-ProRule" id="PRU00335"/>
    </source>
</evidence>
<keyword evidence="2 4" id="KW-0238">DNA-binding</keyword>
<evidence type="ECO:0000256" key="3">
    <source>
        <dbReference type="ARBA" id="ARBA00023163"/>
    </source>
</evidence>
<proteinExistence type="predicted"/>